<evidence type="ECO:0000313" key="3">
    <source>
        <dbReference type="Proteomes" id="UP001159405"/>
    </source>
</evidence>
<feature type="region of interest" description="Disordered" evidence="1">
    <location>
        <begin position="121"/>
        <end position="237"/>
    </location>
</feature>
<sequence length="237" mass="27319">MPNIEFVKGIPTALEQDSYFDVNKRNLIVFDDQMIDASKDKRIVNLFTRGSHHRNLSVIYIVQNLFHQGKAMQEIHGNMDDVLSRNDLRDDEKAKRYLQLQNRYLVFKEQLNTRTRPGEIISSVPDLTSRTQDSSTAATAFSTPLNPFNVTPELTQAAISQKPDKESLTPPPPLNPALLTPPPTVETPSQQGPKRKRRRIQFVNYLDDHKAHAKQLKKHRHKKFKPYKYSMGEEDED</sequence>
<accession>A0ABN8P1P4</accession>
<feature type="compositionally biased region" description="Pro residues" evidence="1">
    <location>
        <begin position="169"/>
        <end position="185"/>
    </location>
</feature>
<gene>
    <name evidence="2" type="ORF">PLOB_00032940</name>
</gene>
<dbReference type="Proteomes" id="UP001159405">
    <property type="component" value="Unassembled WGS sequence"/>
</dbReference>
<organism evidence="2 3">
    <name type="scientific">Porites lobata</name>
    <dbReference type="NCBI Taxonomy" id="104759"/>
    <lineage>
        <taxon>Eukaryota</taxon>
        <taxon>Metazoa</taxon>
        <taxon>Cnidaria</taxon>
        <taxon>Anthozoa</taxon>
        <taxon>Hexacorallia</taxon>
        <taxon>Scleractinia</taxon>
        <taxon>Fungiina</taxon>
        <taxon>Poritidae</taxon>
        <taxon>Porites</taxon>
    </lineage>
</organism>
<evidence type="ECO:0000256" key="1">
    <source>
        <dbReference type="SAM" id="MobiDB-lite"/>
    </source>
</evidence>
<protein>
    <submittedName>
        <fullName evidence="2">Uncharacterized protein</fullName>
    </submittedName>
</protein>
<keyword evidence="3" id="KW-1185">Reference proteome</keyword>
<name>A0ABN8P1P4_9CNID</name>
<proteinExistence type="predicted"/>
<evidence type="ECO:0000313" key="2">
    <source>
        <dbReference type="EMBL" id="CAH3126792.1"/>
    </source>
</evidence>
<reference evidence="2 3" key="1">
    <citation type="submission" date="2022-05" db="EMBL/GenBank/DDBJ databases">
        <authorList>
            <consortium name="Genoscope - CEA"/>
            <person name="William W."/>
        </authorList>
    </citation>
    <scope>NUCLEOTIDE SEQUENCE [LARGE SCALE GENOMIC DNA]</scope>
</reference>
<comment type="caution">
    <text evidence="2">The sequence shown here is derived from an EMBL/GenBank/DDBJ whole genome shotgun (WGS) entry which is preliminary data.</text>
</comment>
<feature type="compositionally biased region" description="Polar residues" evidence="1">
    <location>
        <begin position="125"/>
        <end position="159"/>
    </location>
</feature>
<dbReference type="EMBL" id="CALNXK010000043">
    <property type="protein sequence ID" value="CAH3126792.1"/>
    <property type="molecule type" value="Genomic_DNA"/>
</dbReference>
<feature type="compositionally biased region" description="Basic residues" evidence="1">
    <location>
        <begin position="211"/>
        <end position="226"/>
    </location>
</feature>